<evidence type="ECO:0000313" key="2">
    <source>
        <dbReference type="EMBL" id="UOR03831.1"/>
    </source>
</evidence>
<dbReference type="Proteomes" id="UP000829925">
    <property type="component" value="Chromosome"/>
</dbReference>
<keyword evidence="3" id="KW-1185">Reference proteome</keyword>
<dbReference type="EMBL" id="CP095053">
    <property type="protein sequence ID" value="UOR03831.1"/>
    <property type="molecule type" value="Genomic_DNA"/>
</dbReference>
<dbReference type="KEGG" id="haei:MUN82_12830"/>
<organism evidence="2 3">
    <name type="scientific">Hymenobacter aerilatus</name>
    <dbReference type="NCBI Taxonomy" id="2932251"/>
    <lineage>
        <taxon>Bacteria</taxon>
        <taxon>Pseudomonadati</taxon>
        <taxon>Bacteroidota</taxon>
        <taxon>Cytophagia</taxon>
        <taxon>Cytophagales</taxon>
        <taxon>Hymenobacteraceae</taxon>
        <taxon>Hymenobacter</taxon>
    </lineage>
</organism>
<protein>
    <submittedName>
        <fullName evidence="2">Uncharacterized protein</fullName>
    </submittedName>
</protein>
<feature type="region of interest" description="Disordered" evidence="1">
    <location>
        <begin position="1"/>
        <end position="30"/>
    </location>
</feature>
<evidence type="ECO:0000256" key="1">
    <source>
        <dbReference type="SAM" id="MobiDB-lite"/>
    </source>
</evidence>
<name>A0A8T9SR48_9BACT</name>
<evidence type="ECO:0000313" key="3">
    <source>
        <dbReference type="Proteomes" id="UP000829925"/>
    </source>
</evidence>
<accession>A0A8T9SR48</accession>
<gene>
    <name evidence="2" type="ORF">MUN82_12830</name>
</gene>
<dbReference type="AlphaFoldDB" id="A0A8T9SR48"/>
<sequence>MGSVRVGAAEGGASGPPEGERAEQHRRGYQPFTTPALVRKSCSFSRSLAMHEARIKCCIDEHNQRITLL</sequence>
<reference evidence="2 3" key="1">
    <citation type="submission" date="2022-04" db="EMBL/GenBank/DDBJ databases">
        <title>Hymenobacter sp. isolated from the air.</title>
        <authorList>
            <person name="Won M."/>
            <person name="Lee C.-M."/>
            <person name="Woen H.-Y."/>
            <person name="Kwon S.-W."/>
        </authorList>
    </citation>
    <scope>NUCLEOTIDE SEQUENCE [LARGE SCALE GENOMIC DNA]</scope>
    <source>
        <strain evidence="3">5413 J-13</strain>
    </source>
</reference>
<dbReference type="RefSeq" id="WP_245091004.1">
    <property type="nucleotide sequence ID" value="NZ_CP095053.1"/>
</dbReference>
<proteinExistence type="predicted"/>